<evidence type="ECO:0000256" key="3">
    <source>
        <dbReference type="ARBA" id="ARBA00023015"/>
    </source>
</evidence>
<dbReference type="OrthoDB" id="2217145at2759"/>
<protein>
    <recommendedName>
        <fullName evidence="8">Zn(2)-C6 fungal-type domain-containing protein</fullName>
    </recommendedName>
</protein>
<proteinExistence type="predicted"/>
<name>A0A8H7QTV0_9FUNG</name>
<dbReference type="InterPro" id="IPR050815">
    <property type="entry name" value="TF_fung"/>
</dbReference>
<keyword evidence="5" id="KW-0539">Nucleus</keyword>
<evidence type="ECO:0008006" key="8">
    <source>
        <dbReference type="Google" id="ProtNLM"/>
    </source>
</evidence>
<keyword evidence="2" id="KW-0479">Metal-binding</keyword>
<keyword evidence="7" id="KW-1185">Reference proteome</keyword>
<evidence type="ECO:0000256" key="1">
    <source>
        <dbReference type="ARBA" id="ARBA00004123"/>
    </source>
</evidence>
<comment type="subcellular location">
    <subcellularLocation>
        <location evidence="1">Nucleus</location>
    </subcellularLocation>
</comment>
<evidence type="ECO:0000256" key="5">
    <source>
        <dbReference type="ARBA" id="ARBA00023242"/>
    </source>
</evidence>
<dbReference type="PANTHER" id="PTHR47338:SF6">
    <property type="entry name" value="ZN(II)2CYS6 TRANSCRIPTION FACTOR (EUROFUNG)"/>
    <property type="match status" value="1"/>
</dbReference>
<gene>
    <name evidence="6" type="ORF">INT47_000376</name>
</gene>
<dbReference type="GO" id="GO:0046872">
    <property type="term" value="F:metal ion binding"/>
    <property type="evidence" value="ECO:0007669"/>
    <property type="project" value="UniProtKB-KW"/>
</dbReference>
<dbReference type="PANTHER" id="PTHR47338">
    <property type="entry name" value="ZN(II)2CYS6 TRANSCRIPTION FACTOR (EUROFUNG)-RELATED"/>
    <property type="match status" value="1"/>
</dbReference>
<comment type="caution">
    <text evidence="6">The sequence shown here is derived from an EMBL/GenBank/DDBJ whole genome shotgun (WGS) entry which is preliminary data.</text>
</comment>
<keyword evidence="3" id="KW-0805">Transcription regulation</keyword>
<dbReference type="EMBL" id="JAEPRD010000115">
    <property type="protein sequence ID" value="KAG2198175.1"/>
    <property type="molecule type" value="Genomic_DNA"/>
</dbReference>
<evidence type="ECO:0000313" key="7">
    <source>
        <dbReference type="Proteomes" id="UP000603453"/>
    </source>
</evidence>
<organism evidence="6 7">
    <name type="scientific">Mucor saturninus</name>
    <dbReference type="NCBI Taxonomy" id="64648"/>
    <lineage>
        <taxon>Eukaryota</taxon>
        <taxon>Fungi</taxon>
        <taxon>Fungi incertae sedis</taxon>
        <taxon>Mucoromycota</taxon>
        <taxon>Mucoromycotina</taxon>
        <taxon>Mucoromycetes</taxon>
        <taxon>Mucorales</taxon>
        <taxon>Mucorineae</taxon>
        <taxon>Mucoraceae</taxon>
        <taxon>Mucor</taxon>
    </lineage>
</organism>
<sequence>MSLSPGENCRAHRRKCVAFDKTSCDRCHKLELTCIFKFTETTIKAPKPVISTSKRNKLFDAVWTLKKESDSIQLQLSQLQSVLDLRPSCGCVDPCTHNLKLLPKQSSSRWEVTISSNHNGFAQFQTTVQSLSDLSKFLNEAVSLLKCNGYIDKLSETSGKQVLPVTYKTLKVEALIRKLIGIPMGNNSCKALAWMDSGRRTQLKRQAIDRYFECSGLCDPILIYSYHYPLLIESPNSLIATALVAKIAYSKCQHIDMTGCDFTRAEFARSCRVEAKSLLEEVLFDSEPTLEICIALWALCFSSMYALEPTEARFQSSICWRMVIQLKPKYIKMRHPSLEDNIKAESWKRLFYMARYTEFNFRMSHDLVRDFTSIAHDTEIGLPTPLPCEATDDRFVISVFCYRYVTQLTTNAAGITKDNLAEITGLRLFAGVIDQIQSAALQYQENTLLQMWHGIPDNLRLGSGPFKITETNEINECHNPCVLRFNMVFYIYWMNLHSRLMISPHSTDLAGASFSRFDGDRSLIVASINSDTATKIFVAISSRYPCVLEIHWLTMCIEVLTLLTTAANEYIRNRAIYNLELATKILNLQLEAIGYDQSRPDSPYLDKLKEIINTHTWL</sequence>
<keyword evidence="4" id="KW-0804">Transcription</keyword>
<dbReference type="Proteomes" id="UP000603453">
    <property type="component" value="Unassembled WGS sequence"/>
</dbReference>
<evidence type="ECO:0000256" key="4">
    <source>
        <dbReference type="ARBA" id="ARBA00023163"/>
    </source>
</evidence>
<reference evidence="6" key="1">
    <citation type="submission" date="2020-12" db="EMBL/GenBank/DDBJ databases">
        <title>Metabolic potential, ecology and presence of endohyphal bacteria is reflected in genomic diversity of Mucoromycotina.</title>
        <authorList>
            <person name="Muszewska A."/>
            <person name="Okrasinska A."/>
            <person name="Steczkiewicz K."/>
            <person name="Drgas O."/>
            <person name="Orlowska M."/>
            <person name="Perlinska-Lenart U."/>
            <person name="Aleksandrzak-Piekarczyk T."/>
            <person name="Szatraj K."/>
            <person name="Zielenkiewicz U."/>
            <person name="Pilsyk S."/>
            <person name="Malc E."/>
            <person name="Mieczkowski P."/>
            <person name="Kruszewska J.S."/>
            <person name="Biernat P."/>
            <person name="Pawlowska J."/>
        </authorList>
    </citation>
    <scope>NUCLEOTIDE SEQUENCE</scope>
    <source>
        <strain evidence="6">WA0000017839</strain>
    </source>
</reference>
<dbReference type="CDD" id="cd12148">
    <property type="entry name" value="fungal_TF_MHR"/>
    <property type="match status" value="1"/>
</dbReference>
<dbReference type="GO" id="GO:0000981">
    <property type="term" value="F:DNA-binding transcription factor activity, RNA polymerase II-specific"/>
    <property type="evidence" value="ECO:0007669"/>
    <property type="project" value="InterPro"/>
</dbReference>
<dbReference type="GO" id="GO:0005634">
    <property type="term" value="C:nucleus"/>
    <property type="evidence" value="ECO:0007669"/>
    <property type="project" value="UniProtKB-SubCell"/>
</dbReference>
<dbReference type="AlphaFoldDB" id="A0A8H7QTV0"/>
<accession>A0A8H7QTV0</accession>
<evidence type="ECO:0000313" key="6">
    <source>
        <dbReference type="EMBL" id="KAG2198175.1"/>
    </source>
</evidence>
<evidence type="ECO:0000256" key="2">
    <source>
        <dbReference type="ARBA" id="ARBA00022723"/>
    </source>
</evidence>